<accession>A0A2M8TUD2</accession>
<dbReference type="PANTHER" id="PTHR40661">
    <property type="match status" value="1"/>
</dbReference>
<evidence type="ECO:0000313" key="7">
    <source>
        <dbReference type="Proteomes" id="UP000229884"/>
    </source>
</evidence>
<sequence length="236" mass="26337">MEKKDRILRLIDHYSGGNKSEFARMIGVSPQAVNTWISRNTFDIDIVYAKCVNISPEWLLTGKGAMLKATTQEPHVTTQPSTLTAKDRLPEAFRCLDPLHSTQELIPLVTPKVAAGFGSADFVIAKSDVKEYYVIPKWKRQRVDFMIEVTGDSMQPKYNAGDIVGCTIIHNSGFIQWNRPHVIATREQGLLIKRLMPGTTTNSLSAVSENTQYPPFDIPKEEITGIALVIGHVNLE</sequence>
<protein>
    <submittedName>
        <fullName evidence="6">Uncharacterized protein</fullName>
    </submittedName>
</protein>
<gene>
    <name evidence="6" type="ORF">CTM58_05265</name>
</gene>
<dbReference type="CDD" id="cd06529">
    <property type="entry name" value="S24_LexA-like"/>
    <property type="match status" value="1"/>
</dbReference>
<evidence type="ECO:0000256" key="2">
    <source>
        <dbReference type="ARBA" id="ARBA00023125"/>
    </source>
</evidence>
<dbReference type="InterPro" id="IPR015927">
    <property type="entry name" value="Peptidase_S24_S26A/B/C"/>
</dbReference>
<keyword evidence="1" id="KW-0805">Transcription regulation</keyword>
<dbReference type="Proteomes" id="UP000229884">
    <property type="component" value="Unassembled WGS sequence"/>
</dbReference>
<evidence type="ECO:0000256" key="1">
    <source>
        <dbReference type="ARBA" id="ARBA00023015"/>
    </source>
</evidence>
<reference evidence="6 7" key="1">
    <citation type="submission" date="2017-11" db="EMBL/GenBank/DDBJ databases">
        <title>Genome sequencing of Prevotella intermedia KCOM 2832.</title>
        <authorList>
            <person name="Kook J.-K."/>
            <person name="Park S.-N."/>
            <person name="Lim Y.K."/>
        </authorList>
    </citation>
    <scope>NUCLEOTIDE SEQUENCE [LARGE SCALE GENOMIC DNA]</scope>
    <source>
        <strain evidence="6 7">KCOM 2832</strain>
    </source>
</reference>
<dbReference type="GO" id="GO:0045892">
    <property type="term" value="P:negative regulation of DNA-templated transcription"/>
    <property type="evidence" value="ECO:0007669"/>
    <property type="project" value="InterPro"/>
</dbReference>
<dbReference type="RefSeq" id="WP_100370545.1">
    <property type="nucleotide sequence ID" value="NZ_PENG01000001.1"/>
</dbReference>
<dbReference type="InterPro" id="IPR001387">
    <property type="entry name" value="Cro/C1-type_HTH"/>
</dbReference>
<evidence type="ECO:0000259" key="5">
    <source>
        <dbReference type="Pfam" id="PF07022"/>
    </source>
</evidence>
<dbReference type="InterPro" id="IPR039418">
    <property type="entry name" value="LexA-like"/>
</dbReference>
<organism evidence="6 7">
    <name type="scientific">Prevotella intermedia</name>
    <dbReference type="NCBI Taxonomy" id="28131"/>
    <lineage>
        <taxon>Bacteria</taxon>
        <taxon>Pseudomonadati</taxon>
        <taxon>Bacteroidota</taxon>
        <taxon>Bacteroidia</taxon>
        <taxon>Bacteroidales</taxon>
        <taxon>Prevotellaceae</taxon>
        <taxon>Prevotella</taxon>
    </lineage>
</organism>
<comment type="caution">
    <text evidence="6">The sequence shown here is derived from an EMBL/GenBank/DDBJ whole genome shotgun (WGS) entry which is preliminary data.</text>
</comment>
<proteinExistence type="predicted"/>
<dbReference type="GO" id="GO:0003677">
    <property type="term" value="F:DNA binding"/>
    <property type="evidence" value="ECO:0007669"/>
    <property type="project" value="UniProtKB-KW"/>
</dbReference>
<dbReference type="EMBL" id="PENG01000001">
    <property type="protein sequence ID" value="PJI27554.1"/>
    <property type="molecule type" value="Genomic_DNA"/>
</dbReference>
<dbReference type="Gene3D" id="2.10.109.10">
    <property type="entry name" value="Umud Fragment, subunit A"/>
    <property type="match status" value="1"/>
</dbReference>
<keyword evidence="3" id="KW-0804">Transcription</keyword>
<dbReference type="Gene3D" id="1.10.260.40">
    <property type="entry name" value="lambda repressor-like DNA-binding domains"/>
    <property type="match status" value="1"/>
</dbReference>
<dbReference type="CDD" id="cd00093">
    <property type="entry name" value="HTH_XRE"/>
    <property type="match status" value="1"/>
</dbReference>
<keyword evidence="2" id="KW-0238">DNA-binding</keyword>
<evidence type="ECO:0000256" key="3">
    <source>
        <dbReference type="ARBA" id="ARBA00023163"/>
    </source>
</evidence>
<name>A0A2M8TUD2_PREIN</name>
<dbReference type="InterPro" id="IPR036286">
    <property type="entry name" value="LexA/Signal_pep-like_sf"/>
</dbReference>
<feature type="domain" description="Peptidase S24/S26A/S26B/S26C" evidence="4">
    <location>
        <begin position="107"/>
        <end position="229"/>
    </location>
</feature>
<dbReference type="PANTHER" id="PTHR40661:SF1">
    <property type="entry name" value="HTH CRO_C1-TYPE DOMAIN-CONTAINING PROTEIN"/>
    <property type="match status" value="1"/>
</dbReference>
<dbReference type="AlphaFoldDB" id="A0A2M8TUD2"/>
<dbReference type="Pfam" id="PF07022">
    <property type="entry name" value="Phage_CI_repr"/>
    <property type="match status" value="1"/>
</dbReference>
<evidence type="ECO:0000313" key="6">
    <source>
        <dbReference type="EMBL" id="PJI27554.1"/>
    </source>
</evidence>
<dbReference type="InterPro" id="IPR010744">
    <property type="entry name" value="Phage_CI_N"/>
</dbReference>
<feature type="domain" description="Bacteriophage CI repressor N-terminal" evidence="5">
    <location>
        <begin position="5"/>
        <end position="66"/>
    </location>
</feature>
<dbReference type="SUPFAM" id="SSF51306">
    <property type="entry name" value="LexA/Signal peptidase"/>
    <property type="match status" value="1"/>
</dbReference>
<evidence type="ECO:0000259" key="4">
    <source>
        <dbReference type="Pfam" id="PF00717"/>
    </source>
</evidence>
<dbReference type="InterPro" id="IPR010982">
    <property type="entry name" value="Lambda_DNA-bd_dom_sf"/>
</dbReference>
<dbReference type="Pfam" id="PF00717">
    <property type="entry name" value="Peptidase_S24"/>
    <property type="match status" value="1"/>
</dbReference>